<accession>A0ABV6KHQ8</accession>
<evidence type="ECO:0000313" key="2">
    <source>
        <dbReference type="Proteomes" id="UP001589838"/>
    </source>
</evidence>
<sequence>MQYDFGEFRDLAFFSWQVPVYGFKWDDESVPPKRIVHGIEEKISQKEYVSSPLLVENPETIIEMSYFPFEDCPTLFLQFADTETTLDGIIAFANKFGKLWTNHGFLLNVEEIIFMPSVEISSKEEQYKLIFPTSKEKKYSYIIGEPFSYWATEIKLMKNATRLWGWLQNEEVGKLSQVINWYDNGGGFNVALGELDNIKLFRKLPKEEQRFCFDYDISFRDYNRTNSKHIMESTKPGEILLPARIALIDIINKKLEQSPVHHRILLDEKNEPKQYVVPDNLLSAMWFQFYQSLTGEKKYKRCAVCQLWENVTEKRTDWLYHNSCGNTFRVRKSRGIRDILKNKKSIEEVASHCGVSPKLVREWLELEKKGD</sequence>
<reference evidence="1 2" key="1">
    <citation type="submission" date="2024-09" db="EMBL/GenBank/DDBJ databases">
        <authorList>
            <person name="Sun Q."/>
            <person name="Mori K."/>
        </authorList>
    </citation>
    <scope>NUCLEOTIDE SEQUENCE [LARGE SCALE GENOMIC DNA]</scope>
    <source>
        <strain evidence="1 2">NCAIM B.02610</strain>
    </source>
</reference>
<dbReference type="Proteomes" id="UP001589838">
    <property type="component" value="Unassembled WGS sequence"/>
</dbReference>
<comment type="caution">
    <text evidence="1">The sequence shown here is derived from an EMBL/GenBank/DDBJ whole genome shotgun (WGS) entry which is preliminary data.</text>
</comment>
<protein>
    <submittedName>
        <fullName evidence="1">Uncharacterized protein</fullName>
    </submittedName>
</protein>
<dbReference type="EMBL" id="JBHLUX010000079">
    <property type="protein sequence ID" value="MFC0472502.1"/>
    <property type="molecule type" value="Genomic_DNA"/>
</dbReference>
<evidence type="ECO:0000313" key="1">
    <source>
        <dbReference type="EMBL" id="MFC0472502.1"/>
    </source>
</evidence>
<proteinExistence type="predicted"/>
<dbReference type="RefSeq" id="WP_335963398.1">
    <property type="nucleotide sequence ID" value="NZ_JAXBLX010000049.1"/>
</dbReference>
<name>A0ABV6KHQ8_9BACI</name>
<organism evidence="1 2">
    <name type="scientific">Halalkalibacter kiskunsagensis</name>
    <dbReference type="NCBI Taxonomy" id="1548599"/>
    <lineage>
        <taxon>Bacteria</taxon>
        <taxon>Bacillati</taxon>
        <taxon>Bacillota</taxon>
        <taxon>Bacilli</taxon>
        <taxon>Bacillales</taxon>
        <taxon>Bacillaceae</taxon>
        <taxon>Halalkalibacter</taxon>
    </lineage>
</organism>
<gene>
    <name evidence="1" type="ORF">ACFFHM_18955</name>
</gene>
<keyword evidence="2" id="KW-1185">Reference proteome</keyword>